<organism evidence="1 2">
    <name type="scientific">Protofrankia coriariae</name>
    <dbReference type="NCBI Taxonomy" id="1562887"/>
    <lineage>
        <taxon>Bacteria</taxon>
        <taxon>Bacillati</taxon>
        <taxon>Actinomycetota</taxon>
        <taxon>Actinomycetes</taxon>
        <taxon>Frankiales</taxon>
        <taxon>Frankiaceae</taxon>
        <taxon>Protofrankia</taxon>
    </lineage>
</organism>
<dbReference type="EMBL" id="JWIO01000010">
    <property type="protein sequence ID" value="KLL11854.1"/>
    <property type="molecule type" value="Genomic_DNA"/>
</dbReference>
<comment type="caution">
    <text evidence="1">The sequence shown here is derived from an EMBL/GenBank/DDBJ whole genome shotgun (WGS) entry which is preliminary data.</text>
</comment>
<reference evidence="1 2" key="1">
    <citation type="submission" date="2014-12" db="EMBL/GenBank/DDBJ databases">
        <title>Frankia sp. BMG5.1 draft genome.</title>
        <authorList>
            <person name="Gtari M."/>
            <person name="Ghodhbane-Gtari F."/>
            <person name="Nouioui I."/>
            <person name="Ktari A."/>
            <person name="Hezbri K."/>
            <person name="Mimouni W."/>
            <person name="Sbissi I."/>
            <person name="Ayari A."/>
            <person name="Yamanaka T."/>
            <person name="Normand P."/>
            <person name="Tisa L.S."/>
            <person name="Boudabous A."/>
        </authorList>
    </citation>
    <scope>NUCLEOTIDE SEQUENCE [LARGE SCALE GENOMIC DNA]</scope>
    <source>
        <strain evidence="1 2">BMG5.1</strain>
    </source>
</reference>
<protein>
    <submittedName>
        <fullName evidence="1">Uncharacterized protein</fullName>
    </submittedName>
</protein>
<proteinExistence type="predicted"/>
<accession>A0ABR5F592</accession>
<dbReference type="Proteomes" id="UP000035425">
    <property type="component" value="Unassembled WGS sequence"/>
</dbReference>
<name>A0ABR5F592_9ACTN</name>
<evidence type="ECO:0000313" key="2">
    <source>
        <dbReference type="Proteomes" id="UP000035425"/>
    </source>
</evidence>
<dbReference type="RefSeq" id="WP_047222544.1">
    <property type="nucleotide sequence ID" value="NZ_JWIO01000010.1"/>
</dbReference>
<sequence>MTTEEEDAAVIPPAVMALVPDDHPHRAGLLRDLAAFYVSGGWTVERRRRVRPIYDAIAARIEREQAEGASREDRDP</sequence>
<keyword evidence="2" id="KW-1185">Reference proteome</keyword>
<evidence type="ECO:0000313" key="1">
    <source>
        <dbReference type="EMBL" id="KLL11854.1"/>
    </source>
</evidence>
<gene>
    <name evidence="1" type="ORF">FrCorBMG51_08500</name>
</gene>